<keyword evidence="11" id="KW-1185">Reference proteome</keyword>
<evidence type="ECO:0000256" key="8">
    <source>
        <dbReference type="RuleBase" id="RU363032"/>
    </source>
</evidence>
<keyword evidence="6 8" id="KW-1133">Transmembrane helix</keyword>
<evidence type="ECO:0000256" key="3">
    <source>
        <dbReference type="ARBA" id="ARBA00022475"/>
    </source>
</evidence>
<evidence type="ECO:0000256" key="4">
    <source>
        <dbReference type="ARBA" id="ARBA00022519"/>
    </source>
</evidence>
<feature type="transmembrane region" description="Helical" evidence="8">
    <location>
        <begin position="555"/>
        <end position="576"/>
    </location>
</feature>
<dbReference type="RefSeq" id="WP_377255862.1">
    <property type="nucleotide sequence ID" value="NZ_JBHLUH010000060.1"/>
</dbReference>
<comment type="similarity">
    <text evidence="8">Belongs to the binding-protein-dependent transport system permease family.</text>
</comment>
<feature type="transmembrane region" description="Helical" evidence="8">
    <location>
        <begin position="31"/>
        <end position="53"/>
    </location>
</feature>
<dbReference type="PROSITE" id="PS50928">
    <property type="entry name" value="ABC_TM1"/>
    <property type="match status" value="2"/>
</dbReference>
<feature type="domain" description="ABC transmembrane type-1" evidence="9">
    <location>
        <begin position="387"/>
        <end position="576"/>
    </location>
</feature>
<feature type="transmembrane region" description="Helical" evidence="8">
    <location>
        <begin position="95"/>
        <end position="115"/>
    </location>
</feature>
<feature type="transmembrane region" description="Helical" evidence="8">
    <location>
        <begin position="456"/>
        <end position="476"/>
    </location>
</feature>
<dbReference type="EMBL" id="JBHLUH010000060">
    <property type="protein sequence ID" value="MFC0531438.1"/>
    <property type="molecule type" value="Genomic_DNA"/>
</dbReference>
<dbReference type="Proteomes" id="UP001589867">
    <property type="component" value="Unassembled WGS sequence"/>
</dbReference>
<evidence type="ECO:0000256" key="2">
    <source>
        <dbReference type="ARBA" id="ARBA00022448"/>
    </source>
</evidence>
<dbReference type="SUPFAM" id="SSF161098">
    <property type="entry name" value="MetI-like"/>
    <property type="match status" value="2"/>
</dbReference>
<dbReference type="Pfam" id="PF00528">
    <property type="entry name" value="BPD_transp_1"/>
    <property type="match status" value="2"/>
</dbReference>
<feature type="transmembrane region" description="Helical" evidence="8">
    <location>
        <begin position="391"/>
        <end position="411"/>
    </location>
</feature>
<sequence>MTTIVEGGSRLSTGRITRFSALRGVLSPRRLVYGLVLVILLAQVALPIAILLYTSVKDARPTDADFFSPTFTLENFRDAFSSGRLLSVTWTTVQFAVGSTLVALVLGTFLAWIVARTNVPFRNLVGLLTVVQMAVPGILVPVAWTFLASPEIGALNVAWRNLTGTDGTLFNVYSMRGLILVNGLTMVPMVYLFVVTVFSSMNSSLEEAAEVSGASKLRAVRDISLPLAAPGIAAVAIMALMRAWEAFEIPWFLGVNERIFTYASEIYLRTSTPPSNVGLVSTYAVFMLVGAVLMIWWYDRFNRAGDRYAVISGKNFSSVRIDLGRGRVPMAILTFVVLTVVILLPLLMLLWMSLNPYFRQVSWDAIMSVSLDSYVDALRTPNVLQGFTNSFLVGVLASIGVLTLSTLAAWFSARRIAGGRLLYLLTSVPMALPNVIVGVSFLWIFLILPLPIYSTHWALVIAYITIIIAVVSRLVSARMLQISSELEEAAQVSGASFMRAIWTIVVPLLSPALLAGALITMVMSFRELQTTLYLAGPQTRTAAVVMFDMAGDGQFSTVAAFGIVTFAVLLVGLVGYNRLNARMGLDGGL</sequence>
<dbReference type="PANTHER" id="PTHR43357:SF4">
    <property type="entry name" value="INNER MEMBRANE ABC TRANSPORTER PERMEASE PROTEIN YDCV"/>
    <property type="match status" value="1"/>
</dbReference>
<evidence type="ECO:0000256" key="6">
    <source>
        <dbReference type="ARBA" id="ARBA00022989"/>
    </source>
</evidence>
<keyword evidence="2 8" id="KW-0813">Transport</keyword>
<feature type="transmembrane region" description="Helical" evidence="8">
    <location>
        <begin position="223"/>
        <end position="244"/>
    </location>
</feature>
<feature type="transmembrane region" description="Helical" evidence="8">
    <location>
        <begin position="423"/>
        <end position="450"/>
    </location>
</feature>
<evidence type="ECO:0000256" key="7">
    <source>
        <dbReference type="ARBA" id="ARBA00023136"/>
    </source>
</evidence>
<feature type="domain" description="ABC transmembrane type-1" evidence="9">
    <location>
        <begin position="89"/>
        <end position="298"/>
    </location>
</feature>
<comment type="caution">
    <text evidence="10">The sequence shown here is derived from an EMBL/GenBank/DDBJ whole genome shotgun (WGS) entry which is preliminary data.</text>
</comment>
<feature type="transmembrane region" description="Helical" evidence="8">
    <location>
        <begin position="497"/>
        <end position="523"/>
    </location>
</feature>
<reference evidence="10 11" key="1">
    <citation type="submission" date="2024-09" db="EMBL/GenBank/DDBJ databases">
        <authorList>
            <person name="Sun Q."/>
            <person name="Mori K."/>
        </authorList>
    </citation>
    <scope>NUCLEOTIDE SEQUENCE [LARGE SCALE GENOMIC DNA]</scope>
    <source>
        <strain evidence="10 11">TBRC 3947</strain>
    </source>
</reference>
<organism evidence="10 11">
    <name type="scientific">Phytohabitans kaempferiae</name>
    <dbReference type="NCBI Taxonomy" id="1620943"/>
    <lineage>
        <taxon>Bacteria</taxon>
        <taxon>Bacillati</taxon>
        <taxon>Actinomycetota</taxon>
        <taxon>Actinomycetes</taxon>
        <taxon>Micromonosporales</taxon>
        <taxon>Micromonosporaceae</taxon>
    </lineage>
</organism>
<feature type="transmembrane region" description="Helical" evidence="8">
    <location>
        <begin position="127"/>
        <end position="147"/>
    </location>
</feature>
<keyword evidence="4" id="KW-0997">Cell inner membrane</keyword>
<evidence type="ECO:0000256" key="1">
    <source>
        <dbReference type="ARBA" id="ARBA00004429"/>
    </source>
</evidence>
<accession>A0ABV6MAJ2</accession>
<evidence type="ECO:0000259" key="9">
    <source>
        <dbReference type="PROSITE" id="PS50928"/>
    </source>
</evidence>
<feature type="transmembrane region" description="Helical" evidence="8">
    <location>
        <begin position="330"/>
        <end position="354"/>
    </location>
</feature>
<comment type="subcellular location">
    <subcellularLocation>
        <location evidence="1">Cell inner membrane</location>
        <topology evidence="1">Multi-pass membrane protein</topology>
    </subcellularLocation>
    <subcellularLocation>
        <location evidence="8">Cell membrane</location>
        <topology evidence="8">Multi-pass membrane protein</topology>
    </subcellularLocation>
</comment>
<name>A0ABV6MAJ2_9ACTN</name>
<protein>
    <submittedName>
        <fullName evidence="10">ABC transporter permease</fullName>
    </submittedName>
</protein>
<dbReference type="PANTHER" id="PTHR43357">
    <property type="entry name" value="INNER MEMBRANE ABC TRANSPORTER PERMEASE PROTEIN YDCV"/>
    <property type="match status" value="1"/>
</dbReference>
<feature type="transmembrane region" description="Helical" evidence="8">
    <location>
        <begin position="179"/>
        <end position="202"/>
    </location>
</feature>
<feature type="transmembrane region" description="Helical" evidence="8">
    <location>
        <begin position="277"/>
        <end position="298"/>
    </location>
</feature>
<proteinExistence type="inferred from homology"/>
<dbReference type="CDD" id="cd06261">
    <property type="entry name" value="TM_PBP2"/>
    <property type="match status" value="2"/>
</dbReference>
<dbReference type="Gene3D" id="1.10.3720.10">
    <property type="entry name" value="MetI-like"/>
    <property type="match status" value="2"/>
</dbReference>
<evidence type="ECO:0000313" key="10">
    <source>
        <dbReference type="EMBL" id="MFC0531438.1"/>
    </source>
</evidence>
<evidence type="ECO:0000313" key="11">
    <source>
        <dbReference type="Proteomes" id="UP001589867"/>
    </source>
</evidence>
<keyword evidence="5 8" id="KW-0812">Transmembrane</keyword>
<evidence type="ECO:0000256" key="5">
    <source>
        <dbReference type="ARBA" id="ARBA00022692"/>
    </source>
</evidence>
<dbReference type="InterPro" id="IPR035906">
    <property type="entry name" value="MetI-like_sf"/>
</dbReference>
<gene>
    <name evidence="10" type="ORF">ACFFIA_27720</name>
</gene>
<keyword evidence="7 8" id="KW-0472">Membrane</keyword>
<keyword evidence="3" id="KW-1003">Cell membrane</keyword>
<dbReference type="InterPro" id="IPR000515">
    <property type="entry name" value="MetI-like"/>
</dbReference>